<dbReference type="EMBL" id="CAAALY010061919">
    <property type="protein sequence ID" value="VEL23439.1"/>
    <property type="molecule type" value="Genomic_DNA"/>
</dbReference>
<organism evidence="2 3">
    <name type="scientific">Protopolystoma xenopodis</name>
    <dbReference type="NCBI Taxonomy" id="117903"/>
    <lineage>
        <taxon>Eukaryota</taxon>
        <taxon>Metazoa</taxon>
        <taxon>Spiralia</taxon>
        <taxon>Lophotrochozoa</taxon>
        <taxon>Platyhelminthes</taxon>
        <taxon>Monogenea</taxon>
        <taxon>Polyopisthocotylea</taxon>
        <taxon>Polystomatidea</taxon>
        <taxon>Polystomatidae</taxon>
        <taxon>Protopolystoma</taxon>
    </lineage>
</organism>
<evidence type="ECO:0000256" key="1">
    <source>
        <dbReference type="SAM" id="Coils"/>
    </source>
</evidence>
<dbReference type="AlphaFoldDB" id="A0A3S5CI66"/>
<keyword evidence="3" id="KW-1185">Reference proteome</keyword>
<accession>A0A3S5CI66</accession>
<proteinExistence type="predicted"/>
<dbReference type="Proteomes" id="UP000784294">
    <property type="component" value="Unassembled WGS sequence"/>
</dbReference>
<evidence type="ECO:0000313" key="3">
    <source>
        <dbReference type="Proteomes" id="UP000784294"/>
    </source>
</evidence>
<comment type="caution">
    <text evidence="2">The sequence shown here is derived from an EMBL/GenBank/DDBJ whole genome shotgun (WGS) entry which is preliminary data.</text>
</comment>
<evidence type="ECO:0000313" key="2">
    <source>
        <dbReference type="EMBL" id="VEL23439.1"/>
    </source>
</evidence>
<feature type="coiled-coil region" evidence="1">
    <location>
        <begin position="12"/>
        <end position="39"/>
    </location>
</feature>
<name>A0A3S5CI66_9PLAT</name>
<protein>
    <submittedName>
        <fullName evidence="2">Uncharacterized protein</fullName>
    </submittedName>
</protein>
<keyword evidence="1" id="KW-0175">Coiled coil</keyword>
<gene>
    <name evidence="2" type="ORF">PXEA_LOCUS16879</name>
</gene>
<reference evidence="2" key="1">
    <citation type="submission" date="2018-11" db="EMBL/GenBank/DDBJ databases">
        <authorList>
            <consortium name="Pathogen Informatics"/>
        </authorList>
    </citation>
    <scope>NUCLEOTIDE SEQUENCE</scope>
</reference>
<sequence>MQTQFKTQYENGQALMQEVARLREQASMAEEERKQMTVSLDGIRMLQAANEDQHERVHGTWFFFSLCLYFYFHFSFPLQHCQHV</sequence>